<accession>A0A1X7UTC4</accession>
<dbReference type="eggNOG" id="KOG4598">
    <property type="taxonomic scope" value="Eukaryota"/>
</dbReference>
<dbReference type="InParanoid" id="A0A1X7UTC4"/>
<proteinExistence type="predicted"/>
<feature type="domain" description="Death" evidence="2">
    <location>
        <begin position="473"/>
        <end position="548"/>
    </location>
</feature>
<dbReference type="InterPro" id="IPR000488">
    <property type="entry name" value="Death_dom"/>
</dbReference>
<dbReference type="InterPro" id="IPR011029">
    <property type="entry name" value="DEATH-like_dom_sf"/>
</dbReference>
<sequence length="966" mass="112287">VYNLNSSCMRLVMREKDYWSDISVSDISDVGGTLKEIFNMRRHNSSHTQLLYVSSDPEDYQKGFRDSLMYKCIEFDFNWIPLNITIPPGPKASIPTTTNKRNGKIIMKIITIEEENRGEKRKVQVQVDKRITLAQLKEELVPLIRVPPTGFIVYGINGYKLKNLDEILMNVSESKLIVKLRPLQEGEHRIKLYLLQVNSIEFCEFMMESIVTSSTPVREFKKQIIEEAKVQGIDCVLELDKMRLRFKNRMTPGRVYLDHHWTNTIHAIREMYVEPLKGLEEKKHYEQRQVYVIRWRPSQCSVDPIEEIILDDIYDTKHFIKKLSELSGVPAKYISFSQGKSFPVEISCLDIENELTWHSDRYLVSGLYVDGYVIYYKDNREKMKKLRDKERSEIQEAEEARLKRIRDHITTLFFSDSFCCKSTQLIISWRAPSNLQKKGLPGLVKTKKRVLFNIGDLINVLDLLEKCCFPEKKWYKLGLRLGLKKNTLDTIEKNHPHDVSRCMTECLSQWLGRADNVDSRGGANLNSLSDALGSMNETAVAEKLKHHVLINIFNNRRTVLSQSLCDSVAIARLLYAECMLTQEAVSRVVSASPSIPNQREALLTAVKEAVQTDPNSLHTFANVLCTISTNVSLGQTILDDIKTEYKLRDAISSKEKERIELKQEISMAQVTEEELLSVQSDTESVKEVEEEPLYEELTVLSSQFNEIKEKNKELTDKLSKMKIEFLRSLSSKSDSAVSKVRRGMSFEIDDCKFQLEAMTRPDYQPWVDNKRMIEKLQERITLMIMELMTEREHNEKIIKDIKVLKKTEEKTKRQRKKGKQIEEEMCLIILYCNHPVTGELNSSFLEVHKDELLPIVLDIAYETMELAPHIPIERCRLVKYDYERQEMEDLDEFQHLTIGQIMDVVRCYSLFLETRTENETFKKYNTETINLRVSVVDFSSNVVGPPQEMRAWLGWTVEKLKQHIGE</sequence>
<protein>
    <recommendedName>
        <fullName evidence="2">Death domain-containing protein</fullName>
    </recommendedName>
</protein>
<dbReference type="CDD" id="cd01670">
    <property type="entry name" value="Death"/>
    <property type="match status" value="1"/>
</dbReference>
<evidence type="ECO:0000259" key="2">
    <source>
        <dbReference type="PROSITE" id="PS50017"/>
    </source>
</evidence>
<reference evidence="3" key="1">
    <citation type="submission" date="2017-05" db="UniProtKB">
        <authorList>
            <consortium name="EnsemblMetazoa"/>
        </authorList>
    </citation>
    <scope>IDENTIFICATION</scope>
</reference>
<organism evidence="3">
    <name type="scientific">Amphimedon queenslandica</name>
    <name type="common">Sponge</name>
    <dbReference type="NCBI Taxonomy" id="400682"/>
    <lineage>
        <taxon>Eukaryota</taxon>
        <taxon>Metazoa</taxon>
        <taxon>Porifera</taxon>
        <taxon>Demospongiae</taxon>
        <taxon>Heteroscleromorpha</taxon>
        <taxon>Haplosclerida</taxon>
        <taxon>Niphatidae</taxon>
        <taxon>Amphimedon</taxon>
    </lineage>
</organism>
<dbReference type="Gene3D" id="1.10.533.10">
    <property type="entry name" value="Death Domain, Fas"/>
    <property type="match status" value="1"/>
</dbReference>
<dbReference type="PROSITE" id="PS50017">
    <property type="entry name" value="DEATH_DOMAIN"/>
    <property type="match status" value="1"/>
</dbReference>
<evidence type="ECO:0000256" key="1">
    <source>
        <dbReference type="SAM" id="Coils"/>
    </source>
</evidence>
<keyword evidence="1" id="KW-0175">Coiled coil</keyword>
<dbReference type="AlphaFoldDB" id="A0A1X7UTC4"/>
<evidence type="ECO:0000313" key="3">
    <source>
        <dbReference type="EnsemblMetazoa" id="Aqu2.1.31033_001"/>
    </source>
</evidence>
<dbReference type="Pfam" id="PF19718">
    <property type="entry name" value="USP47_C"/>
    <property type="match status" value="1"/>
</dbReference>
<dbReference type="SUPFAM" id="SSF47986">
    <property type="entry name" value="DEATH domain"/>
    <property type="match status" value="1"/>
</dbReference>
<dbReference type="OrthoDB" id="289038at2759"/>
<dbReference type="EnsemblMetazoa" id="Aqu2.1.31033_001">
    <property type="protein sequence ID" value="Aqu2.1.31033_001"/>
    <property type="gene ID" value="Aqu2.1.31033"/>
</dbReference>
<dbReference type="Pfam" id="PF00531">
    <property type="entry name" value="Death"/>
    <property type="match status" value="1"/>
</dbReference>
<feature type="coiled-coil region" evidence="1">
    <location>
        <begin position="697"/>
        <end position="724"/>
    </location>
</feature>
<dbReference type="GO" id="GO:0007165">
    <property type="term" value="P:signal transduction"/>
    <property type="evidence" value="ECO:0007669"/>
    <property type="project" value="InterPro"/>
</dbReference>
<name>A0A1X7UTC4_AMPQE</name>
<dbReference type="InterPro" id="IPR045578">
    <property type="entry name" value="USP47_C"/>
</dbReference>